<dbReference type="EMBL" id="VDCV01000005">
    <property type="protein sequence ID" value="KAB5557280.1"/>
    <property type="molecule type" value="Genomic_DNA"/>
</dbReference>
<dbReference type="PANTHER" id="PTHR31579">
    <property type="entry name" value="OS03G0796600 PROTEIN"/>
    <property type="match status" value="1"/>
</dbReference>
<comment type="caution">
    <text evidence="1">The sequence shown here is derived from an EMBL/GenBank/DDBJ whole genome shotgun (WGS) entry which is preliminary data.</text>
</comment>
<proteinExistence type="predicted"/>
<accession>A0A5N5MQ38</accession>
<sequence>MMGSFGEEELDEMVRDYIESDQSITPVSLMRTSKPLPRKSQSTLQDVILEVKDVETRVLDRVLMYVRGMGEPNSLKKWVVMRLQRDGYEASLCDYEYIDVMIMDKNISNEATRLILDMDFRSQFELARPTQTYKELMNTIPSIFLGTEERLDKIISLLCSAAEESFKEKGLHIPPWRKAMYMQSKWLSENCKKVPVIPYPGLADLGASEAGKSTACCSSIF</sequence>
<organism evidence="1 2">
    <name type="scientific">Salix brachista</name>
    <dbReference type="NCBI Taxonomy" id="2182728"/>
    <lineage>
        <taxon>Eukaryota</taxon>
        <taxon>Viridiplantae</taxon>
        <taxon>Streptophyta</taxon>
        <taxon>Embryophyta</taxon>
        <taxon>Tracheophyta</taxon>
        <taxon>Spermatophyta</taxon>
        <taxon>Magnoliopsida</taxon>
        <taxon>eudicotyledons</taxon>
        <taxon>Gunneridae</taxon>
        <taxon>Pentapetalae</taxon>
        <taxon>rosids</taxon>
        <taxon>fabids</taxon>
        <taxon>Malpighiales</taxon>
        <taxon>Salicaceae</taxon>
        <taxon>Saliceae</taxon>
        <taxon>Salix</taxon>
    </lineage>
</organism>
<keyword evidence="2" id="KW-1185">Reference proteome</keyword>
<dbReference type="AlphaFoldDB" id="A0A5N5MQ38"/>
<protein>
    <submittedName>
        <fullName evidence="1">Uncharacterized protein</fullName>
    </submittedName>
</protein>
<gene>
    <name evidence="1" type="ORF">DKX38_008189</name>
</gene>
<evidence type="ECO:0000313" key="1">
    <source>
        <dbReference type="EMBL" id="KAB5557280.1"/>
    </source>
</evidence>
<evidence type="ECO:0000313" key="2">
    <source>
        <dbReference type="Proteomes" id="UP000326939"/>
    </source>
</evidence>
<dbReference type="NCBIfam" id="TIGR01615">
    <property type="entry name" value="A_thal_3542"/>
    <property type="match status" value="1"/>
</dbReference>
<dbReference type="Proteomes" id="UP000326939">
    <property type="component" value="Chromosome 5"/>
</dbReference>
<dbReference type="Pfam" id="PF04720">
    <property type="entry name" value="PDDEXK_6"/>
    <property type="match status" value="1"/>
</dbReference>
<name>A0A5N5MQ38_9ROSI</name>
<reference evidence="2" key="1">
    <citation type="journal article" date="2019" name="Gigascience">
        <title>De novo genome assembly of the endangered Acer yangbiense, a plant species with extremely small populations endemic to Yunnan Province, China.</title>
        <authorList>
            <person name="Yang J."/>
            <person name="Wariss H.M."/>
            <person name="Tao L."/>
            <person name="Zhang R."/>
            <person name="Yun Q."/>
            <person name="Hollingsworth P."/>
            <person name="Dao Z."/>
            <person name="Luo G."/>
            <person name="Guo H."/>
            <person name="Ma Y."/>
            <person name="Sun W."/>
        </authorList>
    </citation>
    <scope>NUCLEOTIDE SEQUENCE [LARGE SCALE GENOMIC DNA]</scope>
    <source>
        <strain evidence="2">cv. br00</strain>
    </source>
</reference>
<dbReference type="InterPro" id="IPR006502">
    <property type="entry name" value="PDDEXK-like"/>
</dbReference>
<dbReference type="PANTHER" id="PTHR31579:SF91">
    <property type="entry name" value="DUF506 FAMILY PROTEIN"/>
    <property type="match status" value="1"/>
</dbReference>